<sequence length="232" mass="24346">MRPTVFIALLASLAASAPALAAPDSHAKPAGVQTGIFVYFADAGLFTRCSDGRRLPVAQEGANLALERAYAAHRSQPAAPLAVSLAGHLETRPGPEAGRIEMLIVGRFDPALPGQGCPNAADLPTTRWTLDSLPGSSVTLPAGPRAPSIQFDAERRRVTGTTGCNRMSGEYRSWGGTGLSILPLATTRMACPEMAVESAFLQALSRATHRIQAADRLELLADGVPVARFVAH</sequence>
<protein>
    <recommendedName>
        <fullName evidence="6">META domain-containing protein</fullName>
    </recommendedName>
</protein>
<evidence type="ECO:0000256" key="1">
    <source>
        <dbReference type="SAM" id="SignalP"/>
    </source>
</evidence>
<comment type="caution">
    <text evidence="4">The sequence shown here is derived from an EMBL/GenBank/DDBJ whole genome shotgun (WGS) entry which is preliminary data.</text>
</comment>
<evidence type="ECO:0000259" key="2">
    <source>
        <dbReference type="Pfam" id="PF03724"/>
    </source>
</evidence>
<dbReference type="InterPro" id="IPR053147">
    <property type="entry name" value="Hsp_HslJ-like"/>
</dbReference>
<evidence type="ECO:0000259" key="3">
    <source>
        <dbReference type="Pfam" id="PF17185"/>
    </source>
</evidence>
<keyword evidence="1" id="KW-0732">Signal</keyword>
<dbReference type="Proteomes" id="UP001157167">
    <property type="component" value="Unassembled WGS sequence"/>
</dbReference>
<dbReference type="Gene3D" id="2.40.128.270">
    <property type="match status" value="1"/>
</dbReference>
<evidence type="ECO:0000313" key="5">
    <source>
        <dbReference type="Proteomes" id="UP001157167"/>
    </source>
</evidence>
<dbReference type="Gene3D" id="2.40.50.540">
    <property type="match status" value="1"/>
</dbReference>
<feature type="domain" description="NlpE C-terminal OB" evidence="3">
    <location>
        <begin position="33"/>
        <end position="102"/>
    </location>
</feature>
<accession>A0ABQ6FC64</accession>
<dbReference type="InterPro" id="IPR038670">
    <property type="entry name" value="HslJ-like_sf"/>
</dbReference>
<dbReference type="Pfam" id="PF17185">
    <property type="entry name" value="NlpE_C"/>
    <property type="match status" value="1"/>
</dbReference>
<dbReference type="InterPro" id="IPR038139">
    <property type="entry name" value="NlpE_C_sf"/>
</dbReference>
<dbReference type="EMBL" id="BSPX01000040">
    <property type="protein sequence ID" value="GLT23198.1"/>
    <property type="molecule type" value="Genomic_DNA"/>
</dbReference>
<gene>
    <name evidence="4" type="ORF">GCM10007933_26610</name>
</gene>
<organism evidence="4 5">
    <name type="scientific">Zoogloea oryzae</name>
    <dbReference type="NCBI Taxonomy" id="310767"/>
    <lineage>
        <taxon>Bacteria</taxon>
        <taxon>Pseudomonadati</taxon>
        <taxon>Pseudomonadota</taxon>
        <taxon>Betaproteobacteria</taxon>
        <taxon>Rhodocyclales</taxon>
        <taxon>Zoogloeaceae</taxon>
        <taxon>Zoogloea</taxon>
    </lineage>
</organism>
<dbReference type="PANTHER" id="PTHR35535">
    <property type="entry name" value="HEAT SHOCK PROTEIN HSLJ"/>
    <property type="match status" value="1"/>
</dbReference>
<keyword evidence="5" id="KW-1185">Reference proteome</keyword>
<feature type="signal peptide" evidence="1">
    <location>
        <begin position="1"/>
        <end position="21"/>
    </location>
</feature>
<dbReference type="PANTHER" id="PTHR35535:SF1">
    <property type="entry name" value="HEAT SHOCK PROTEIN HSLJ"/>
    <property type="match status" value="1"/>
</dbReference>
<proteinExistence type="predicted"/>
<dbReference type="InterPro" id="IPR033450">
    <property type="entry name" value="NlpE_C"/>
</dbReference>
<dbReference type="Pfam" id="PF03724">
    <property type="entry name" value="META"/>
    <property type="match status" value="1"/>
</dbReference>
<evidence type="ECO:0000313" key="4">
    <source>
        <dbReference type="EMBL" id="GLT23198.1"/>
    </source>
</evidence>
<evidence type="ECO:0008006" key="6">
    <source>
        <dbReference type="Google" id="ProtNLM"/>
    </source>
</evidence>
<dbReference type="InterPro" id="IPR005184">
    <property type="entry name" value="DUF306_Meta_HslJ"/>
</dbReference>
<name>A0ABQ6FC64_9RHOO</name>
<dbReference type="RefSeq" id="WP_284188416.1">
    <property type="nucleotide sequence ID" value="NZ_BSPX01000040.1"/>
</dbReference>
<feature type="chain" id="PRO_5045988947" description="META domain-containing protein" evidence="1">
    <location>
        <begin position="22"/>
        <end position="232"/>
    </location>
</feature>
<feature type="domain" description="DUF306" evidence="2">
    <location>
        <begin position="121"/>
        <end position="229"/>
    </location>
</feature>
<reference evidence="5" key="1">
    <citation type="journal article" date="2019" name="Int. J. Syst. Evol. Microbiol.">
        <title>The Global Catalogue of Microorganisms (GCM) 10K type strain sequencing project: providing services to taxonomists for standard genome sequencing and annotation.</title>
        <authorList>
            <consortium name="The Broad Institute Genomics Platform"/>
            <consortium name="The Broad Institute Genome Sequencing Center for Infectious Disease"/>
            <person name="Wu L."/>
            <person name="Ma J."/>
        </authorList>
    </citation>
    <scope>NUCLEOTIDE SEQUENCE [LARGE SCALE GENOMIC DNA]</scope>
    <source>
        <strain evidence="5">NBRC 102407</strain>
    </source>
</reference>